<dbReference type="Proteomes" id="UP000076744">
    <property type="component" value="Unassembled WGS sequence"/>
</dbReference>
<sequence length="763" mass="84528">MAEAPNGSAQPSAKGNGSRKVTTTTKPGFVRWSISLVARLATWAVILTILFRCPPTLQDCDESSPFVCKHYFRVKNAVTPHAKPYYDRYAAPYVDVARPYYDTVKTNVVTPIGHYAVHYGEPWAAKGRDYALTQWEVNGQPRIAQLHAVSQAQYDKTLAPHVSKAVALAAPYYDAAKTQSLYAVDSIVYPAYEFSKPYAIHGYDTWHNFALTTVLPAAQWTWSNTNAFLDRAVWPQLRVVYVENVEPQLVRIGERLGRYKSHVKNKTLHESGTLAPASSSTTGSQSSYVSKPTPQNTVPDAANGEPSDEPTQSEAQVQAESSRNPVEAPEPEEDEADRDRKVREMVANDLGSWQEKFATQAEQGAAEIEDSIDDISRRMIDEGANVVGVALTQQLQDTITTEVANLKEKINALVSQHLEGAEVDAHEETIQAVRAAGIAIKSKAQAIRSWREQYDEDVQSTVLSTSDVHFAILDETRSLALQQIGMKWAWTDGITYKDWAKYHELKSTLSDWTEELKQMIVTHPTLLEAQDAVVRVEDRGMAIAAAAARELASLKEVVQWKIDAEDVADEFDADRLKAIVEERARLAEEARLKAEEEARLKAEEEARLKAEEEARAKAEEDARVKAEEEARVKAEEEARAAQEAADEDEDEDVRIHSMKESIESKPLVSVDVDVEYTEEDERMRSVREARTSHPLISEAVPEAAAEETEEPGQATPEETPADADGNEEEEKPAVPKGNGVPAQAANGGPKHTQPVQPPNAVDR</sequence>
<dbReference type="GeneID" id="30024974"/>
<evidence type="ECO:0000256" key="2">
    <source>
        <dbReference type="SAM" id="Phobius"/>
    </source>
</evidence>
<comment type="caution">
    <text evidence="3">The sequence shown here is derived from an EMBL/GenBank/DDBJ whole genome shotgun (WGS) entry which is preliminary data.</text>
</comment>
<keyword evidence="2" id="KW-1133">Transmembrane helix</keyword>
<accession>A0A167LZZ3</accession>
<dbReference type="OrthoDB" id="3260408at2759"/>
<feature type="compositionally biased region" description="Low complexity" evidence="1">
    <location>
        <begin position="278"/>
        <end position="290"/>
    </location>
</feature>
<dbReference type="PANTHER" id="PTHR23242:SF9">
    <property type="entry name" value="TRANSCRIPTION FACTOR HOXA13"/>
    <property type="match status" value="1"/>
</dbReference>
<keyword evidence="4" id="KW-1185">Reference proteome</keyword>
<evidence type="ECO:0008006" key="5">
    <source>
        <dbReference type="Google" id="ProtNLM"/>
    </source>
</evidence>
<evidence type="ECO:0000313" key="3">
    <source>
        <dbReference type="EMBL" id="OAA53743.1"/>
    </source>
</evidence>
<dbReference type="EMBL" id="AZHB01000033">
    <property type="protein sequence ID" value="OAA53743.1"/>
    <property type="molecule type" value="Genomic_DNA"/>
</dbReference>
<keyword evidence="2" id="KW-0472">Membrane</keyword>
<feature type="compositionally biased region" description="Polar residues" evidence="1">
    <location>
        <begin position="7"/>
        <end position="22"/>
    </location>
</feature>
<feature type="region of interest" description="Disordered" evidence="1">
    <location>
        <begin position="267"/>
        <end position="340"/>
    </location>
</feature>
<organism evidence="3 4">
    <name type="scientific">Cordyceps fumosorosea (strain ARSEF 2679)</name>
    <name type="common">Isaria fumosorosea</name>
    <dbReference type="NCBI Taxonomy" id="1081104"/>
    <lineage>
        <taxon>Eukaryota</taxon>
        <taxon>Fungi</taxon>
        <taxon>Dikarya</taxon>
        <taxon>Ascomycota</taxon>
        <taxon>Pezizomycotina</taxon>
        <taxon>Sordariomycetes</taxon>
        <taxon>Hypocreomycetidae</taxon>
        <taxon>Hypocreales</taxon>
        <taxon>Cordycipitaceae</taxon>
        <taxon>Cordyceps</taxon>
    </lineage>
</organism>
<feature type="compositionally biased region" description="Acidic residues" evidence="1">
    <location>
        <begin position="719"/>
        <end position="730"/>
    </location>
</feature>
<evidence type="ECO:0000256" key="1">
    <source>
        <dbReference type="SAM" id="MobiDB-lite"/>
    </source>
</evidence>
<feature type="compositionally biased region" description="Basic and acidic residues" evidence="1">
    <location>
        <begin position="653"/>
        <end position="663"/>
    </location>
</feature>
<dbReference type="RefSeq" id="XP_018700611.1">
    <property type="nucleotide sequence ID" value="XM_018852285.1"/>
</dbReference>
<evidence type="ECO:0000313" key="4">
    <source>
        <dbReference type="Proteomes" id="UP000076744"/>
    </source>
</evidence>
<proteinExistence type="predicted"/>
<feature type="compositionally biased region" description="Basic and acidic residues" evidence="1">
    <location>
        <begin position="681"/>
        <end position="691"/>
    </location>
</feature>
<feature type="compositionally biased region" description="Basic and acidic residues" evidence="1">
    <location>
        <begin position="611"/>
        <end position="640"/>
    </location>
</feature>
<protein>
    <recommendedName>
        <fullName evidence="5">Transcription factor hoxa13</fullName>
    </recommendedName>
</protein>
<feature type="compositionally biased region" description="Polar residues" evidence="1">
    <location>
        <begin position="309"/>
        <end position="324"/>
    </location>
</feature>
<dbReference type="PANTHER" id="PTHR23242">
    <property type="entry name" value="TRANSCRIPTION FACTOR HOXA13"/>
    <property type="match status" value="1"/>
</dbReference>
<feature type="region of interest" description="Disordered" evidence="1">
    <location>
        <begin position="1"/>
        <end position="22"/>
    </location>
</feature>
<dbReference type="STRING" id="1081104.A0A167LZZ3"/>
<feature type="region of interest" description="Disordered" evidence="1">
    <location>
        <begin position="611"/>
        <end position="763"/>
    </location>
</feature>
<reference evidence="3 4" key="1">
    <citation type="journal article" date="2016" name="Genome Biol. Evol.">
        <title>Divergent and convergent evolution of fungal pathogenicity.</title>
        <authorList>
            <person name="Shang Y."/>
            <person name="Xiao G."/>
            <person name="Zheng P."/>
            <person name="Cen K."/>
            <person name="Zhan S."/>
            <person name="Wang C."/>
        </authorList>
    </citation>
    <scope>NUCLEOTIDE SEQUENCE [LARGE SCALE GENOMIC DNA]</scope>
    <source>
        <strain evidence="3 4">ARSEF 2679</strain>
    </source>
</reference>
<gene>
    <name evidence="3" type="ORF">ISF_08682</name>
</gene>
<name>A0A167LZZ3_CORFA</name>
<keyword evidence="2" id="KW-0812">Transmembrane</keyword>
<feature type="transmembrane region" description="Helical" evidence="2">
    <location>
        <begin position="29"/>
        <end position="51"/>
    </location>
</feature>
<dbReference type="AlphaFoldDB" id="A0A167LZZ3"/>